<dbReference type="GO" id="GO:0034657">
    <property type="term" value="C:GID complex"/>
    <property type="evidence" value="ECO:0007669"/>
    <property type="project" value="TreeGrafter"/>
</dbReference>
<feature type="compositionally biased region" description="Polar residues" evidence="4">
    <location>
        <begin position="8"/>
        <end position="25"/>
    </location>
</feature>
<keyword evidence="2" id="KW-0677">Repeat</keyword>
<dbReference type="Gene3D" id="2.130.10.10">
    <property type="entry name" value="YVTN repeat-like/Quinoprotein amine dehydrogenase"/>
    <property type="match status" value="1"/>
</dbReference>
<feature type="repeat" description="WD" evidence="3">
    <location>
        <begin position="573"/>
        <end position="598"/>
    </location>
</feature>
<accession>A0A6G1JQY0</accession>
<dbReference type="InterPro" id="IPR019775">
    <property type="entry name" value="WD40_repeat_CS"/>
</dbReference>
<evidence type="ECO:0000256" key="4">
    <source>
        <dbReference type="SAM" id="MobiDB-lite"/>
    </source>
</evidence>
<dbReference type="SMART" id="SM00320">
    <property type="entry name" value="WD40"/>
    <property type="match status" value="7"/>
</dbReference>
<dbReference type="InterPro" id="IPR006594">
    <property type="entry name" value="LisH"/>
</dbReference>
<dbReference type="PANTHER" id="PTHR22838:SF0">
    <property type="entry name" value="WD REPEAT-CONTAINING PROTEIN 26"/>
    <property type="match status" value="1"/>
</dbReference>
<evidence type="ECO:0000313" key="5">
    <source>
        <dbReference type="EMBL" id="KAF2703024.1"/>
    </source>
</evidence>
<dbReference type="PROSITE" id="PS50294">
    <property type="entry name" value="WD_REPEATS_REGION"/>
    <property type="match status" value="1"/>
</dbReference>
<feature type="compositionally biased region" description="Low complexity" evidence="4">
    <location>
        <begin position="42"/>
        <end position="56"/>
    </location>
</feature>
<evidence type="ECO:0000256" key="1">
    <source>
        <dbReference type="ARBA" id="ARBA00022574"/>
    </source>
</evidence>
<dbReference type="PROSITE" id="PS50082">
    <property type="entry name" value="WD_REPEATS_2"/>
    <property type="match status" value="3"/>
</dbReference>
<dbReference type="AlphaFoldDB" id="A0A6G1JQY0"/>
<dbReference type="PROSITE" id="PS00678">
    <property type="entry name" value="WD_REPEATS_1"/>
    <property type="match status" value="1"/>
</dbReference>
<name>A0A6G1JQY0_9PLEO</name>
<dbReference type="GO" id="GO:0043161">
    <property type="term" value="P:proteasome-mediated ubiquitin-dependent protein catabolic process"/>
    <property type="evidence" value="ECO:0007669"/>
    <property type="project" value="TreeGrafter"/>
</dbReference>
<organism evidence="5 6">
    <name type="scientific">Pleomassaria siparia CBS 279.74</name>
    <dbReference type="NCBI Taxonomy" id="1314801"/>
    <lineage>
        <taxon>Eukaryota</taxon>
        <taxon>Fungi</taxon>
        <taxon>Dikarya</taxon>
        <taxon>Ascomycota</taxon>
        <taxon>Pezizomycotina</taxon>
        <taxon>Dothideomycetes</taxon>
        <taxon>Pleosporomycetidae</taxon>
        <taxon>Pleosporales</taxon>
        <taxon>Pleomassariaceae</taxon>
        <taxon>Pleomassaria</taxon>
    </lineage>
</organism>
<protein>
    <submittedName>
        <fullName evidence="5">WD repeat-containing protein-like protein</fullName>
    </submittedName>
</protein>
<dbReference type="Pfam" id="PF00400">
    <property type="entry name" value="WD40"/>
    <property type="match status" value="4"/>
</dbReference>
<dbReference type="CDD" id="cd00200">
    <property type="entry name" value="WD40"/>
    <property type="match status" value="1"/>
</dbReference>
<sequence>MRLDSDASNRSQSPLHNYTNGSTRSPESRSKVANGESHPRSESNGSYTNGNSNGPSMPATFFGHDREEVTRILIQSLTDLGYHKAAGSLCKESGFQLEGPTVASFRSAVLKGEWAEAEELLFGTTSYDNGGGINLDGPEGYGKSWTKSGRLTANMRHTGGLKLAEDANRDQMLFWVKQQKYLELLERRDMGKALMVLRQELTPIHQDVGRLHALSSLIMCQSAEDLKSQAQWDGAQGESRSHLLSELSRSISPSVMIPEHRLAVLLDDVKRSWIDNCLYHNTSISPSLYKDHLCERDVFPTKAYTELRSHKDEVWFLKYSNDGTMLASTSKDKTVVIYDATTYKVIHQLVDHESGVTHLAWSPDDTKIITCSAQLDCTARIWDVKTGRCIRCIRDFTYPCTTAAWAPNGKSVVIGSQDRNFACAVWDLEGKMVHNFHGPRDNIRVNDLAISPDGRRLIELVDKRILVYDLASYERLREFYIDEDKCTSVTISKDSERMLVSMNKSMIKLMEIDTGETLQAYDGRKQEEFIIRSSFGGADENFVVSGSEDSRIYIWRMNGQLVETLDGHQEGCVNSVAWHPSNPKTFASAGDDSRIKIWHPVPLKGPDVSNGWNR</sequence>
<dbReference type="PROSITE" id="PS50896">
    <property type="entry name" value="LISH"/>
    <property type="match status" value="1"/>
</dbReference>
<dbReference type="InterPro" id="IPR001680">
    <property type="entry name" value="WD40_rpt"/>
</dbReference>
<evidence type="ECO:0000256" key="3">
    <source>
        <dbReference type="PROSITE-ProRule" id="PRU00221"/>
    </source>
</evidence>
<dbReference type="OrthoDB" id="972532at2759"/>
<dbReference type="SUPFAM" id="SSF50978">
    <property type="entry name" value="WD40 repeat-like"/>
    <property type="match status" value="1"/>
</dbReference>
<dbReference type="EMBL" id="MU005790">
    <property type="protein sequence ID" value="KAF2703024.1"/>
    <property type="molecule type" value="Genomic_DNA"/>
</dbReference>
<dbReference type="PANTHER" id="PTHR22838">
    <property type="entry name" value="WD REPEAT PROTEIN 26-RELATED"/>
    <property type="match status" value="1"/>
</dbReference>
<keyword evidence="6" id="KW-1185">Reference proteome</keyword>
<evidence type="ECO:0000313" key="6">
    <source>
        <dbReference type="Proteomes" id="UP000799428"/>
    </source>
</evidence>
<feature type="region of interest" description="Disordered" evidence="4">
    <location>
        <begin position="1"/>
        <end position="61"/>
    </location>
</feature>
<proteinExistence type="predicted"/>
<reference evidence="5" key="1">
    <citation type="journal article" date="2020" name="Stud. Mycol.">
        <title>101 Dothideomycetes genomes: a test case for predicting lifestyles and emergence of pathogens.</title>
        <authorList>
            <person name="Haridas S."/>
            <person name="Albert R."/>
            <person name="Binder M."/>
            <person name="Bloem J."/>
            <person name="Labutti K."/>
            <person name="Salamov A."/>
            <person name="Andreopoulos B."/>
            <person name="Baker S."/>
            <person name="Barry K."/>
            <person name="Bills G."/>
            <person name="Bluhm B."/>
            <person name="Cannon C."/>
            <person name="Castanera R."/>
            <person name="Culley D."/>
            <person name="Daum C."/>
            <person name="Ezra D."/>
            <person name="Gonzalez J."/>
            <person name="Henrissat B."/>
            <person name="Kuo A."/>
            <person name="Liang C."/>
            <person name="Lipzen A."/>
            <person name="Lutzoni F."/>
            <person name="Magnuson J."/>
            <person name="Mondo S."/>
            <person name="Nolan M."/>
            <person name="Ohm R."/>
            <person name="Pangilinan J."/>
            <person name="Park H.-J."/>
            <person name="Ramirez L."/>
            <person name="Alfaro M."/>
            <person name="Sun H."/>
            <person name="Tritt A."/>
            <person name="Yoshinaga Y."/>
            <person name="Zwiers L.-H."/>
            <person name="Turgeon B."/>
            <person name="Goodwin S."/>
            <person name="Spatafora J."/>
            <person name="Crous P."/>
            <person name="Grigoriev I."/>
        </authorList>
    </citation>
    <scope>NUCLEOTIDE SEQUENCE</scope>
    <source>
        <strain evidence="5">CBS 279.74</strain>
    </source>
</reference>
<evidence type="ECO:0000256" key="2">
    <source>
        <dbReference type="ARBA" id="ARBA00022737"/>
    </source>
</evidence>
<keyword evidence="1 3" id="KW-0853">WD repeat</keyword>
<feature type="repeat" description="WD" evidence="3">
    <location>
        <begin position="307"/>
        <end position="348"/>
    </location>
</feature>
<dbReference type="InterPro" id="IPR051350">
    <property type="entry name" value="WD_repeat-ST_regulator"/>
</dbReference>
<gene>
    <name evidence="5" type="ORF">K504DRAFT_393271</name>
</gene>
<dbReference type="InterPro" id="IPR036322">
    <property type="entry name" value="WD40_repeat_dom_sf"/>
</dbReference>
<dbReference type="Proteomes" id="UP000799428">
    <property type="component" value="Unassembled WGS sequence"/>
</dbReference>
<dbReference type="Pfam" id="PF23627">
    <property type="entry name" value="LisH_WDR26"/>
    <property type="match status" value="1"/>
</dbReference>
<feature type="repeat" description="WD" evidence="3">
    <location>
        <begin position="349"/>
        <end position="392"/>
    </location>
</feature>
<dbReference type="InterPro" id="IPR015943">
    <property type="entry name" value="WD40/YVTN_repeat-like_dom_sf"/>
</dbReference>